<reference evidence="1" key="1">
    <citation type="submission" date="2023-04" db="EMBL/GenBank/DDBJ databases">
        <title>Draft Genome sequencing of Naganishia species isolated from polar environments using Oxford Nanopore Technology.</title>
        <authorList>
            <person name="Leo P."/>
            <person name="Venkateswaran K."/>
        </authorList>
    </citation>
    <scope>NUCLEOTIDE SEQUENCE</scope>
    <source>
        <strain evidence="1">MNA-CCFEE 5262</strain>
    </source>
</reference>
<accession>A0ACC2W3F4</accession>
<dbReference type="EMBL" id="JASBWS010000047">
    <property type="protein sequence ID" value="KAJ9105749.1"/>
    <property type="molecule type" value="Genomic_DNA"/>
</dbReference>
<dbReference type="Proteomes" id="UP001230649">
    <property type="component" value="Unassembled WGS sequence"/>
</dbReference>
<keyword evidence="2" id="KW-1185">Reference proteome</keyword>
<gene>
    <name evidence="1" type="ORF">QFC20_004236</name>
</gene>
<name>A0ACC2W3F4_9TREE</name>
<organism evidence="1 2">
    <name type="scientific">Naganishia adeliensis</name>
    <dbReference type="NCBI Taxonomy" id="92952"/>
    <lineage>
        <taxon>Eukaryota</taxon>
        <taxon>Fungi</taxon>
        <taxon>Dikarya</taxon>
        <taxon>Basidiomycota</taxon>
        <taxon>Agaricomycotina</taxon>
        <taxon>Tremellomycetes</taxon>
        <taxon>Filobasidiales</taxon>
        <taxon>Filobasidiaceae</taxon>
        <taxon>Naganishia</taxon>
    </lineage>
</organism>
<proteinExistence type="predicted"/>
<sequence>MLDSALDQNTDSQEPLLSRGLSEEERKANASLVGAALERKEGNGALWMRCDRVLYEEYRKLLVSTVPADSHTAPDWVVQEILDEGTRIVGLMCQTACSQDPAVNGDKELEKVLNTLQDCKERLESRAAKCERSASCSVLGSSASSVESRTVTVEAEDGSFASSAVNEPTAARLEEAGQISDTIWQGRFQVSKDV</sequence>
<evidence type="ECO:0000313" key="2">
    <source>
        <dbReference type="Proteomes" id="UP001230649"/>
    </source>
</evidence>
<protein>
    <submittedName>
        <fullName evidence="1">Uncharacterized protein</fullName>
    </submittedName>
</protein>
<comment type="caution">
    <text evidence="1">The sequence shown here is derived from an EMBL/GenBank/DDBJ whole genome shotgun (WGS) entry which is preliminary data.</text>
</comment>
<evidence type="ECO:0000313" key="1">
    <source>
        <dbReference type="EMBL" id="KAJ9105749.1"/>
    </source>
</evidence>